<accession>A0A5C3QZG5</accession>
<keyword evidence="2 11" id="KW-0158">Chromosome</keyword>
<evidence type="ECO:0000259" key="14">
    <source>
        <dbReference type="SMART" id="SM01286"/>
    </source>
</evidence>
<dbReference type="GO" id="GO:0031491">
    <property type="term" value="F:nucleosome binding"/>
    <property type="evidence" value="ECO:0007669"/>
    <property type="project" value="TreeGrafter"/>
</dbReference>
<dbReference type="InterPro" id="IPR013953">
    <property type="entry name" value="FACT_SPT16_M"/>
</dbReference>
<comment type="similarity">
    <text evidence="1 11">Belongs to the peptidase M24 family. SPT16 subfamily.</text>
</comment>
<evidence type="ECO:0000256" key="11">
    <source>
        <dbReference type="RuleBase" id="RU367052"/>
    </source>
</evidence>
<sequence>MIELNKALFKSRLARIYDCWLSAKNDEEFAAIADTDAWLLVAGDPAPEDEAPKKGTCFQIWLLGFEFPATMMLFERERVTFFCSASKAKYLSQIQDCGGPITIDILAQAKGKDAPNDALQGLMERYTAHTRIGTLVKESQTGKTTTDWAKLLESAQSKPEKTDITTGISAILAIKDEEELAATSVSAKLTSTLFKNFVVTKLETILDREAKVSHQQLATQIETRLGSGEGEKAKGPDVKIWAANKALANVDWQSVEFVYTPIVVTRSTKHGYDIRYTIESSDDPIAHKGVVLISLGMKYKNYCANISRTLIVGPTTQQESQYQMLHDLQKELLGVAKAGATCRSVYQHALTYVREKKPDLEAHFVKTVGFGTGTEFRDSNYVLSPKSTRVLKADMIFILNLGLTELKAQDGSQYALHLADTIRIQEKGSVLLSEGIKSVKDQMFYENEGEDEEKPAKKLPTIPRANGSPNKKTVGGKVLRNANRSTQDEAHQTAAAKMIEHQKDLHSQLNERGVERYSEAGDPSATKEGKTWRKFNSYRGEAALPPEAEKQRIFVDRKAQTVVLPVHGFAVPFHINTVKNASKNDEGDYTYLRINFQTPGQLAGKKEDTPFESPDATFIRSVTFRSLDGHRFDTIHKQITELKRDANKREQQRKELADVVEQDNLVELKGRRPAKLSEVFARPALDGKRLPGELEIHQNGIRYQSVGTHKIDVLFSNVKHLFFQPCDHELLVIIHIHLRAPIMIGKKKSSDIQFFREASDVQFDETGNRKRKHRYGDEDEIEMEHQERKRRHMLNKEFKAFAEKIAEAGASSTGDNLELDIPFRELSFEGVPHRTSARLQPTTDCLVHLTEPPFSVVTLGEIELASLERVQYGLKQFDMVLVFTDYTRMPLHINSIQSTQLDDVKNWLDSVDIPITESQVNLNWGPIMKTINEDPHGFFQNGGWSFLAGEGDASEESDSESEFEAGSEAFAEDSSSDSGSDFSEGGDSSDASDDYDDDGSSDEGDDWDALEKKAAQSDKKHRDGGPKDSDDDSDDNRRGKKAPAKKSKSNGKPAVKTRR</sequence>
<feature type="compositionally biased region" description="Acidic residues" evidence="12">
    <location>
        <begin position="990"/>
        <end position="1008"/>
    </location>
</feature>
<feature type="compositionally biased region" description="Basic residues" evidence="12">
    <location>
        <begin position="1038"/>
        <end position="1059"/>
    </location>
</feature>
<dbReference type="Gene3D" id="3.90.230.10">
    <property type="entry name" value="Creatinase/methionine aminopeptidase superfamily"/>
    <property type="match status" value="1"/>
</dbReference>
<evidence type="ECO:0000256" key="8">
    <source>
        <dbReference type="ARBA" id="ARBA00023204"/>
    </source>
</evidence>
<dbReference type="Proteomes" id="UP000305067">
    <property type="component" value="Unassembled WGS sequence"/>
</dbReference>
<dbReference type="InterPro" id="IPR029149">
    <property type="entry name" value="Creatin/AminoP/Spt16_N"/>
</dbReference>
<dbReference type="SUPFAM" id="SSF55920">
    <property type="entry name" value="Creatinase/aminopeptidase"/>
    <property type="match status" value="1"/>
</dbReference>
<comment type="subunit">
    <text evidence="11">Component of the FACT complex.</text>
</comment>
<feature type="compositionally biased region" description="Basic and acidic residues" evidence="12">
    <location>
        <begin position="1009"/>
        <end position="1028"/>
    </location>
</feature>
<dbReference type="SMART" id="SM01285">
    <property type="entry name" value="FACT-Spt16_Nlob"/>
    <property type="match status" value="1"/>
</dbReference>
<evidence type="ECO:0000256" key="3">
    <source>
        <dbReference type="ARBA" id="ARBA00022705"/>
    </source>
</evidence>
<dbReference type="GO" id="GO:0010468">
    <property type="term" value="P:regulation of gene expression"/>
    <property type="evidence" value="ECO:0007669"/>
    <property type="project" value="UniProtKB-ARBA"/>
</dbReference>
<feature type="domain" description="FACT complex subunit SPT16 N-terminal lobe" evidence="13">
    <location>
        <begin position="4"/>
        <end position="168"/>
    </location>
</feature>
<dbReference type="SMART" id="SM01287">
    <property type="entry name" value="Rtt106"/>
    <property type="match status" value="1"/>
</dbReference>
<feature type="domain" description="FACT complex subunit SPT16 middle" evidence="14">
    <location>
        <begin position="553"/>
        <end position="703"/>
    </location>
</feature>
<keyword evidence="17" id="KW-1185">Reference proteome</keyword>
<feature type="region of interest" description="Disordered" evidence="12">
    <location>
        <begin position="942"/>
        <end position="1059"/>
    </location>
</feature>
<dbReference type="AlphaFoldDB" id="A0A5C3QZG5"/>
<keyword evidence="9 11" id="KW-0539">Nucleus</keyword>
<evidence type="ECO:0000313" key="16">
    <source>
        <dbReference type="EMBL" id="TFL07405.1"/>
    </source>
</evidence>
<dbReference type="FunFam" id="2.30.29.30:FF:000017">
    <property type="entry name" value="FACT complex subunit SPT16"/>
    <property type="match status" value="1"/>
</dbReference>
<dbReference type="InterPro" id="IPR011993">
    <property type="entry name" value="PH-like_dom_sf"/>
</dbReference>
<keyword evidence="8 11" id="KW-0234">DNA repair</keyword>
<dbReference type="EMBL" id="ML178814">
    <property type="protein sequence ID" value="TFL07405.1"/>
    <property type="molecule type" value="Genomic_DNA"/>
</dbReference>
<dbReference type="FunFam" id="2.30.29.150:FF:000002">
    <property type="entry name" value="FACT complex subunit SPT16"/>
    <property type="match status" value="1"/>
</dbReference>
<evidence type="ECO:0000256" key="1">
    <source>
        <dbReference type="ARBA" id="ARBA00010779"/>
    </source>
</evidence>
<evidence type="ECO:0000256" key="12">
    <source>
        <dbReference type="SAM" id="MobiDB-lite"/>
    </source>
</evidence>
<evidence type="ECO:0000259" key="15">
    <source>
        <dbReference type="SMART" id="SM01287"/>
    </source>
</evidence>
<feature type="compositionally biased region" description="Low complexity" evidence="12">
    <location>
        <begin position="976"/>
        <end position="989"/>
    </location>
</feature>
<dbReference type="GO" id="GO:0035101">
    <property type="term" value="C:FACT complex"/>
    <property type="evidence" value="ECO:0007669"/>
    <property type="project" value="UniProtKB-UniRule"/>
</dbReference>
<evidence type="ECO:0000313" key="17">
    <source>
        <dbReference type="Proteomes" id="UP000305067"/>
    </source>
</evidence>
<dbReference type="Pfam" id="PF14826">
    <property type="entry name" value="FACT-Spt16_Nlob"/>
    <property type="match status" value="1"/>
</dbReference>
<evidence type="ECO:0000256" key="10">
    <source>
        <dbReference type="ARBA" id="ARBA00025370"/>
    </source>
</evidence>
<dbReference type="FunFam" id="2.30.29.210:FF:000001">
    <property type="entry name" value="FACT complex subunit spt16"/>
    <property type="match status" value="1"/>
</dbReference>
<feature type="compositionally biased region" description="Acidic residues" evidence="12">
    <location>
        <begin position="952"/>
        <end position="975"/>
    </location>
</feature>
<dbReference type="GO" id="GO:0006281">
    <property type="term" value="P:DNA repair"/>
    <property type="evidence" value="ECO:0007669"/>
    <property type="project" value="UniProtKB-UniRule"/>
</dbReference>
<dbReference type="Gene3D" id="2.30.29.210">
    <property type="entry name" value="FACT complex subunit Spt16p/Cdc68p"/>
    <property type="match status" value="1"/>
</dbReference>
<keyword evidence="6" id="KW-0175">Coiled coil</keyword>
<name>A0A5C3QZG5_9AGAR</name>
<comment type="subcellular location">
    <subcellularLocation>
        <location evidence="11">Nucleus</location>
    </subcellularLocation>
    <subcellularLocation>
        <location evidence="11">Chromosome</location>
    </subcellularLocation>
</comment>
<feature type="domain" description="Histone chaperone RTT106/FACT complex subunit SPT16-like middle" evidence="15">
    <location>
        <begin position="828"/>
        <end position="918"/>
    </location>
</feature>
<dbReference type="PANTHER" id="PTHR13980">
    <property type="entry name" value="CDC68 RELATED"/>
    <property type="match status" value="1"/>
</dbReference>
<dbReference type="InterPro" id="IPR040258">
    <property type="entry name" value="Spt16"/>
</dbReference>
<keyword evidence="3 11" id="KW-0235">DNA replication</keyword>
<dbReference type="Gene3D" id="2.30.29.150">
    <property type="match status" value="1"/>
</dbReference>
<dbReference type="InterPro" id="IPR056595">
    <property type="entry name" value="Fact-SPT16_PH"/>
</dbReference>
<evidence type="ECO:0000256" key="4">
    <source>
        <dbReference type="ARBA" id="ARBA00022763"/>
    </source>
</evidence>
<dbReference type="STRING" id="1884261.A0A5C3QZG5"/>
<evidence type="ECO:0000256" key="2">
    <source>
        <dbReference type="ARBA" id="ARBA00022454"/>
    </source>
</evidence>
<evidence type="ECO:0000256" key="7">
    <source>
        <dbReference type="ARBA" id="ARBA00023163"/>
    </source>
</evidence>
<dbReference type="FunFam" id="3.90.230.10:FF:000005">
    <property type="entry name" value="FACT complex subunit spt16"/>
    <property type="match status" value="1"/>
</dbReference>
<feature type="region of interest" description="Disordered" evidence="12">
    <location>
        <begin position="447"/>
        <end position="476"/>
    </location>
</feature>
<evidence type="ECO:0000259" key="13">
    <source>
        <dbReference type="SMART" id="SM01285"/>
    </source>
</evidence>
<dbReference type="Pfam" id="PF00557">
    <property type="entry name" value="Peptidase_M24"/>
    <property type="match status" value="1"/>
</dbReference>
<proteinExistence type="inferred from homology"/>
<dbReference type="InterPro" id="IPR000994">
    <property type="entry name" value="Pept_M24"/>
</dbReference>
<evidence type="ECO:0000256" key="5">
    <source>
        <dbReference type="ARBA" id="ARBA00023015"/>
    </source>
</evidence>
<evidence type="ECO:0000256" key="9">
    <source>
        <dbReference type="ARBA" id="ARBA00023242"/>
    </source>
</evidence>
<dbReference type="InterPro" id="IPR029148">
    <property type="entry name" value="FACT-SPT16_Nlobe"/>
</dbReference>
<evidence type="ECO:0000256" key="6">
    <source>
        <dbReference type="ARBA" id="ARBA00023054"/>
    </source>
</evidence>
<keyword evidence="5 11" id="KW-0805">Transcription regulation</keyword>
<keyword evidence="7 11" id="KW-0804">Transcription</keyword>
<dbReference type="Pfam" id="PF08644">
    <property type="entry name" value="SPT16"/>
    <property type="match status" value="1"/>
</dbReference>
<dbReference type="InterPro" id="IPR013719">
    <property type="entry name" value="RTT106/SPT16-like_middle_dom"/>
</dbReference>
<dbReference type="PANTHER" id="PTHR13980:SF15">
    <property type="entry name" value="FACT COMPLEX SUBUNIT SPT16"/>
    <property type="match status" value="1"/>
</dbReference>
<protein>
    <recommendedName>
        <fullName evidence="11">FACT complex subunit</fullName>
    </recommendedName>
</protein>
<dbReference type="InterPro" id="IPR036005">
    <property type="entry name" value="Creatinase/aminopeptidase-like"/>
</dbReference>
<dbReference type="OrthoDB" id="10251642at2759"/>
<keyword evidence="4 11" id="KW-0227">DNA damage</keyword>
<organism evidence="16 17">
    <name type="scientific">Pterulicium gracile</name>
    <dbReference type="NCBI Taxonomy" id="1884261"/>
    <lineage>
        <taxon>Eukaryota</taxon>
        <taxon>Fungi</taxon>
        <taxon>Dikarya</taxon>
        <taxon>Basidiomycota</taxon>
        <taxon>Agaricomycotina</taxon>
        <taxon>Agaricomycetes</taxon>
        <taxon>Agaricomycetidae</taxon>
        <taxon>Agaricales</taxon>
        <taxon>Pleurotineae</taxon>
        <taxon>Pterulaceae</taxon>
        <taxon>Pterulicium</taxon>
    </lineage>
</organism>
<comment type="function">
    <text evidence="10 11">Component of the FACT complex, a general chromatin factor that acts to reorganize nucleosomes. The FACT complex is involved in multiple processes that require DNA as a template such as mRNA elongation, DNA replication and DNA repair. During transcription elongation the FACT complex acts as a histone chaperone that both destabilizes and restores nucleosomal structure. It facilitates the passage of RNA polymerase II and transcription by promoting the dissociation of one histone H2A-H2B dimer from the nucleosome, then subsequently promotes the reestablishment of the nucleosome following the passage of RNA polymerase II.</text>
</comment>
<dbReference type="Pfam" id="PF08512">
    <property type="entry name" value="Rttp106-like_middle"/>
    <property type="match status" value="1"/>
</dbReference>
<dbReference type="Gene3D" id="2.30.29.30">
    <property type="entry name" value="Pleckstrin-homology domain (PH domain)/Phosphotyrosine-binding domain (PTB)"/>
    <property type="match status" value="1"/>
</dbReference>
<gene>
    <name evidence="16" type="ORF">BDV98DRAFT_557823</name>
</gene>
<dbReference type="Pfam" id="PF24824">
    <property type="entry name" value="PH_SPT16"/>
    <property type="match status" value="1"/>
</dbReference>
<reference evidence="16 17" key="1">
    <citation type="journal article" date="2019" name="Nat. Ecol. Evol.">
        <title>Megaphylogeny resolves global patterns of mushroom evolution.</title>
        <authorList>
            <person name="Varga T."/>
            <person name="Krizsan K."/>
            <person name="Foldi C."/>
            <person name="Dima B."/>
            <person name="Sanchez-Garcia M."/>
            <person name="Sanchez-Ramirez S."/>
            <person name="Szollosi G.J."/>
            <person name="Szarkandi J.G."/>
            <person name="Papp V."/>
            <person name="Albert L."/>
            <person name="Andreopoulos W."/>
            <person name="Angelini C."/>
            <person name="Antonin V."/>
            <person name="Barry K.W."/>
            <person name="Bougher N.L."/>
            <person name="Buchanan P."/>
            <person name="Buyck B."/>
            <person name="Bense V."/>
            <person name="Catcheside P."/>
            <person name="Chovatia M."/>
            <person name="Cooper J."/>
            <person name="Damon W."/>
            <person name="Desjardin D."/>
            <person name="Finy P."/>
            <person name="Geml J."/>
            <person name="Haridas S."/>
            <person name="Hughes K."/>
            <person name="Justo A."/>
            <person name="Karasinski D."/>
            <person name="Kautmanova I."/>
            <person name="Kiss B."/>
            <person name="Kocsube S."/>
            <person name="Kotiranta H."/>
            <person name="LaButti K.M."/>
            <person name="Lechner B.E."/>
            <person name="Liimatainen K."/>
            <person name="Lipzen A."/>
            <person name="Lukacs Z."/>
            <person name="Mihaltcheva S."/>
            <person name="Morgado L.N."/>
            <person name="Niskanen T."/>
            <person name="Noordeloos M.E."/>
            <person name="Ohm R.A."/>
            <person name="Ortiz-Santana B."/>
            <person name="Ovrebo C."/>
            <person name="Racz N."/>
            <person name="Riley R."/>
            <person name="Savchenko A."/>
            <person name="Shiryaev A."/>
            <person name="Soop K."/>
            <person name="Spirin V."/>
            <person name="Szebenyi C."/>
            <person name="Tomsovsky M."/>
            <person name="Tulloss R.E."/>
            <person name="Uehling J."/>
            <person name="Grigoriev I.V."/>
            <person name="Vagvolgyi C."/>
            <person name="Papp T."/>
            <person name="Martin F.M."/>
            <person name="Miettinen O."/>
            <person name="Hibbett D.S."/>
            <person name="Nagy L.G."/>
        </authorList>
    </citation>
    <scope>NUCLEOTIDE SEQUENCE [LARGE SCALE GENOMIC DNA]</scope>
    <source>
        <strain evidence="16 17">CBS 309.79</strain>
    </source>
</reference>
<dbReference type="Gene3D" id="3.40.350.10">
    <property type="entry name" value="Creatinase/prolidase N-terminal domain"/>
    <property type="match status" value="1"/>
</dbReference>
<dbReference type="SMART" id="SM01286">
    <property type="entry name" value="SPT16"/>
    <property type="match status" value="1"/>
</dbReference>
<dbReference type="GO" id="GO:0006260">
    <property type="term" value="P:DNA replication"/>
    <property type="evidence" value="ECO:0007669"/>
    <property type="project" value="UniProtKB-KW"/>
</dbReference>
<dbReference type="GO" id="GO:0006368">
    <property type="term" value="P:transcription elongation by RNA polymerase II"/>
    <property type="evidence" value="ECO:0007669"/>
    <property type="project" value="TreeGrafter"/>
</dbReference>